<accession>A0AAW2HH28</accession>
<gene>
    <name evidence="7" type="ORF">PYX00_006969</name>
</gene>
<proteinExistence type="inferred from homology"/>
<dbReference type="PANTHER" id="PTHR31872:SF4">
    <property type="entry name" value="TRANSMEMBRANE PROTEIN 179"/>
    <property type="match status" value="1"/>
</dbReference>
<dbReference type="InterPro" id="IPR059010">
    <property type="entry name" value="TMEM179-179B"/>
</dbReference>
<dbReference type="Pfam" id="PF26158">
    <property type="entry name" value="Claudin_TMEM179-179B"/>
    <property type="match status" value="1"/>
</dbReference>
<feature type="transmembrane region" description="Helical" evidence="6">
    <location>
        <begin position="90"/>
        <end position="109"/>
    </location>
</feature>
<comment type="subcellular location">
    <subcellularLocation>
        <location evidence="1">Membrane</location>
        <topology evidence="1">Multi-pass membrane protein</topology>
    </subcellularLocation>
</comment>
<evidence type="ECO:0000256" key="3">
    <source>
        <dbReference type="ARBA" id="ARBA00022989"/>
    </source>
</evidence>
<comment type="similarity">
    <text evidence="5">Belongs to the TMEM179 family.</text>
</comment>
<organism evidence="7">
    <name type="scientific">Menopon gallinae</name>
    <name type="common">poultry shaft louse</name>
    <dbReference type="NCBI Taxonomy" id="328185"/>
    <lineage>
        <taxon>Eukaryota</taxon>
        <taxon>Metazoa</taxon>
        <taxon>Ecdysozoa</taxon>
        <taxon>Arthropoda</taxon>
        <taxon>Hexapoda</taxon>
        <taxon>Insecta</taxon>
        <taxon>Pterygota</taxon>
        <taxon>Neoptera</taxon>
        <taxon>Paraneoptera</taxon>
        <taxon>Psocodea</taxon>
        <taxon>Troctomorpha</taxon>
        <taxon>Phthiraptera</taxon>
        <taxon>Amblycera</taxon>
        <taxon>Menoponidae</taxon>
        <taxon>Menopon</taxon>
    </lineage>
</organism>
<name>A0AAW2HH28_9NEOP</name>
<feature type="transmembrane region" description="Helical" evidence="6">
    <location>
        <begin position="25"/>
        <end position="49"/>
    </location>
</feature>
<evidence type="ECO:0000256" key="2">
    <source>
        <dbReference type="ARBA" id="ARBA00022692"/>
    </source>
</evidence>
<evidence type="ECO:0000256" key="1">
    <source>
        <dbReference type="ARBA" id="ARBA00004141"/>
    </source>
</evidence>
<feature type="transmembrane region" description="Helical" evidence="6">
    <location>
        <begin position="130"/>
        <end position="151"/>
    </location>
</feature>
<evidence type="ECO:0000256" key="6">
    <source>
        <dbReference type="SAM" id="Phobius"/>
    </source>
</evidence>
<feature type="transmembrane region" description="Helical" evidence="6">
    <location>
        <begin position="195"/>
        <end position="215"/>
    </location>
</feature>
<keyword evidence="3 6" id="KW-1133">Transmembrane helix</keyword>
<dbReference type="EMBL" id="JARGDH010000004">
    <property type="protein sequence ID" value="KAL0269146.1"/>
    <property type="molecule type" value="Genomic_DNA"/>
</dbReference>
<keyword evidence="2 6" id="KW-0812">Transmembrane</keyword>
<keyword evidence="4 6" id="KW-0472">Membrane</keyword>
<evidence type="ECO:0000256" key="5">
    <source>
        <dbReference type="ARBA" id="ARBA00093776"/>
    </source>
</evidence>
<reference evidence="7" key="1">
    <citation type="journal article" date="2024" name="Gigascience">
        <title>Chromosome-level genome of the poultry shaft louse Menopon gallinae provides insight into the host-switching and adaptive evolution of parasitic lice.</title>
        <authorList>
            <person name="Xu Y."/>
            <person name="Ma L."/>
            <person name="Liu S."/>
            <person name="Liang Y."/>
            <person name="Liu Q."/>
            <person name="He Z."/>
            <person name="Tian L."/>
            <person name="Duan Y."/>
            <person name="Cai W."/>
            <person name="Li H."/>
            <person name="Song F."/>
        </authorList>
    </citation>
    <scope>NUCLEOTIDE SEQUENCE</scope>
    <source>
        <strain evidence="7">Cailab_2023a</strain>
    </source>
</reference>
<dbReference type="PANTHER" id="PTHR31872">
    <property type="entry name" value="TRANSMEMBRANE PROTEIN 179"/>
    <property type="match status" value="1"/>
</dbReference>
<comment type="caution">
    <text evidence="7">The sequence shown here is derived from an EMBL/GenBank/DDBJ whole genome shotgun (WGS) entry which is preliminary data.</text>
</comment>
<dbReference type="InterPro" id="IPR029673">
    <property type="entry name" value="TMEM179"/>
</dbReference>
<sequence length="265" mass="30440">MVLLEEYFELQETENVSFIWKAAQIASYILAAGFGIICGYILAVLRVTFDNKCFLYSKVHPDARGDLRIQNEQFNESIWFNSMSCDYCQYSMVSSFIFATIWAAFFLMCGKGGKSNTGLPQPWRIALPALMFNFMYFVISIVAALEIYNGINVFCETPNDFISDIRLHNCAILHLYYMAKFKTTMIHLDIAIKSAWMTTLSWLLAFVIPLIRILFVIDFKIYKVSVYGADSLNNSNEEVLSVTEFDEKRRVRFISSGGESHLHED</sequence>
<evidence type="ECO:0000313" key="7">
    <source>
        <dbReference type="EMBL" id="KAL0269146.1"/>
    </source>
</evidence>
<evidence type="ECO:0000256" key="4">
    <source>
        <dbReference type="ARBA" id="ARBA00023136"/>
    </source>
</evidence>
<protein>
    <submittedName>
        <fullName evidence="7">Uncharacterized protein</fullName>
    </submittedName>
</protein>
<dbReference type="AlphaFoldDB" id="A0AAW2HH28"/>